<comment type="caution">
    <text evidence="2">The sequence shown here is derived from an EMBL/GenBank/DDBJ whole genome shotgun (WGS) entry which is preliminary data.</text>
</comment>
<dbReference type="InterPro" id="IPR000600">
    <property type="entry name" value="ROK"/>
</dbReference>
<dbReference type="AlphaFoldDB" id="A0A0X3VEL2"/>
<protein>
    <submittedName>
        <fullName evidence="2">ROK family transcriptional regulator</fullName>
    </submittedName>
</protein>
<dbReference type="RefSeq" id="WP_059149331.1">
    <property type="nucleotide sequence ID" value="NZ_LLZJ01000428.1"/>
</dbReference>
<reference evidence="3" key="1">
    <citation type="submission" date="2015-10" db="EMBL/GenBank/DDBJ databases">
        <authorList>
            <person name="Ju K.-S."/>
            <person name="Doroghazi J.R."/>
            <person name="Metcalf W.W."/>
        </authorList>
    </citation>
    <scope>NUCLEOTIDE SEQUENCE [LARGE SCALE GENOMIC DNA]</scope>
    <source>
        <strain evidence="3">NRRL F-8817</strain>
    </source>
</reference>
<comment type="similarity">
    <text evidence="1">Belongs to the ROK (NagC/XylR) family.</text>
</comment>
<gene>
    <name evidence="2" type="ORF">ADL28_43480</name>
</gene>
<dbReference type="EMBL" id="LLZJ01000428">
    <property type="protein sequence ID" value="KUL43253.1"/>
    <property type="molecule type" value="Genomic_DNA"/>
</dbReference>
<dbReference type="PANTHER" id="PTHR18964">
    <property type="entry name" value="ROK (REPRESSOR, ORF, KINASE) FAMILY"/>
    <property type="match status" value="1"/>
</dbReference>
<accession>A0A0X3VEL2</accession>
<dbReference type="InterPro" id="IPR009057">
    <property type="entry name" value="Homeodomain-like_sf"/>
</dbReference>
<dbReference type="Pfam" id="PF13551">
    <property type="entry name" value="HTH_29"/>
    <property type="match status" value="1"/>
</dbReference>
<evidence type="ECO:0000313" key="3">
    <source>
        <dbReference type="Proteomes" id="UP000053413"/>
    </source>
</evidence>
<sequence>MNPPYRDAPGLPEEDRRLLQHWVAEGGSRAVRAAVVLLAAQGLRNAEIARRLEVSRQTVGNWRQRFDASGVAGLRERPRPGRPSIIDEAEVITRTVLAPDGGGASRAVARELGYSHAAVAAIRRRWRVTPGNATVPAVPTRPPLPQAEVWVLGLYLDTHRALLLVGTRPAAPERHHGASPGASPGADVIAAVDAAVEAALNVPPSPAPGERRGQDRLAGYLAEARRRHPGASPHAITLWDTGEGGPSSQRCARGGVVHHALPVRTTWRTFLRAMVGLDCTRHPESSHRVYLDLVAALTHYADRPGIARERQPVRWLREPIATHFAGACRAGGEQRRESWGGANQIDLGSFNECVVIEAVRLAGTITRGEISHRTGLTQQSVSRISRSLLHRGILVEDDRRQATSGKPRTPVRLRGDAGHALGIHVDPEVLTAVVVDLDGAIVRSRSEPVAQTASPDQLVDHIARLGRGVLSAAGGAVRPGGFLGIGVATPGPVDVASGTVLDPPLLSVWRDVPLLYMLKDRFRCPIVMEKDSSAAAIGERWIGRDRRARDFVYLYLGTGVGAGLFLGGDIHRGVSANAGEFGQLCAVALERVDADGRPEILPECNPPVSIPETAARLGMVLGPRAAHDPREAHRVVSAAAGAGDPVAEKAVRQVAAAIGRGALSLVDLLDIDLVVLGGPFFTDGVAALYTAEISRIVNDFPTARRLRRVDVERSVLSREAAAVGAASTIFHATFTPRLAGRPAPTRR</sequence>
<dbReference type="SUPFAM" id="SSF46785">
    <property type="entry name" value="Winged helix' DNA-binding domain"/>
    <property type="match status" value="1"/>
</dbReference>
<dbReference type="OrthoDB" id="2375382at2"/>
<evidence type="ECO:0000256" key="1">
    <source>
        <dbReference type="ARBA" id="ARBA00006479"/>
    </source>
</evidence>
<dbReference type="Gene3D" id="3.30.420.40">
    <property type="match status" value="2"/>
</dbReference>
<proteinExistence type="inferred from homology"/>
<dbReference type="Gene3D" id="1.10.10.10">
    <property type="entry name" value="Winged helix-like DNA-binding domain superfamily/Winged helix DNA-binding domain"/>
    <property type="match status" value="2"/>
</dbReference>
<dbReference type="InterPro" id="IPR036390">
    <property type="entry name" value="WH_DNA-bd_sf"/>
</dbReference>
<organism evidence="2 3">
    <name type="scientific">Streptomyces violaceusniger</name>
    <dbReference type="NCBI Taxonomy" id="68280"/>
    <lineage>
        <taxon>Bacteria</taxon>
        <taxon>Bacillati</taxon>
        <taxon>Actinomycetota</taxon>
        <taxon>Actinomycetes</taxon>
        <taxon>Kitasatosporales</taxon>
        <taxon>Streptomycetaceae</taxon>
        <taxon>Streptomyces</taxon>
        <taxon>Streptomyces violaceusniger group</taxon>
    </lineage>
</organism>
<name>A0A0X3VEL2_STRVO</name>
<dbReference type="PANTHER" id="PTHR18964:SF173">
    <property type="entry name" value="GLUCOKINASE"/>
    <property type="match status" value="1"/>
</dbReference>
<evidence type="ECO:0000313" key="2">
    <source>
        <dbReference type="EMBL" id="KUL43253.1"/>
    </source>
</evidence>
<dbReference type="InterPro" id="IPR043129">
    <property type="entry name" value="ATPase_NBD"/>
</dbReference>
<dbReference type="SUPFAM" id="SSF53067">
    <property type="entry name" value="Actin-like ATPase domain"/>
    <property type="match status" value="1"/>
</dbReference>
<dbReference type="SUPFAM" id="SSF46689">
    <property type="entry name" value="Homeodomain-like"/>
    <property type="match status" value="1"/>
</dbReference>
<dbReference type="Pfam" id="PF00480">
    <property type="entry name" value="ROK"/>
    <property type="match status" value="1"/>
</dbReference>
<dbReference type="Proteomes" id="UP000053413">
    <property type="component" value="Unassembled WGS sequence"/>
</dbReference>
<dbReference type="InterPro" id="IPR036388">
    <property type="entry name" value="WH-like_DNA-bd_sf"/>
</dbReference>